<evidence type="ECO:0000256" key="5">
    <source>
        <dbReference type="RuleBase" id="RU361236"/>
    </source>
</evidence>
<keyword evidence="5" id="KW-0732">Signal</keyword>
<keyword evidence="5 7" id="KW-0378">Hydrolase</keyword>
<dbReference type="GO" id="GO:0006644">
    <property type="term" value="P:phospholipid metabolic process"/>
    <property type="evidence" value="ECO:0007669"/>
    <property type="project" value="InterPro"/>
</dbReference>
<evidence type="ECO:0000256" key="3">
    <source>
        <dbReference type="ARBA" id="ARBA00023157"/>
    </source>
</evidence>
<dbReference type="GO" id="GO:0005543">
    <property type="term" value="F:phospholipid binding"/>
    <property type="evidence" value="ECO:0007669"/>
    <property type="project" value="TreeGrafter"/>
</dbReference>
<dbReference type="EMBL" id="CAJPWZ010002980">
    <property type="protein sequence ID" value="CAG2249686.1"/>
    <property type="molecule type" value="Genomic_DNA"/>
</dbReference>
<feature type="binding site" evidence="4">
    <location>
        <position position="50"/>
    </location>
    <ligand>
        <name>Ca(2+)</name>
        <dbReference type="ChEBI" id="CHEBI:29108"/>
    </ligand>
</feature>
<dbReference type="PANTHER" id="PTHR11716">
    <property type="entry name" value="PHOSPHOLIPASE A2 FAMILY MEMBER"/>
    <property type="match status" value="1"/>
</dbReference>
<name>A0A8S3UUH3_MYTED</name>
<reference evidence="7" key="1">
    <citation type="submission" date="2021-03" db="EMBL/GenBank/DDBJ databases">
        <authorList>
            <person name="Bekaert M."/>
        </authorList>
    </citation>
    <scope>NUCLEOTIDE SEQUENCE</scope>
</reference>
<dbReference type="SMART" id="SM00085">
    <property type="entry name" value="PA2c"/>
    <property type="match status" value="1"/>
</dbReference>
<evidence type="ECO:0000256" key="1">
    <source>
        <dbReference type="ARBA" id="ARBA00004613"/>
    </source>
</evidence>
<feature type="binding site" evidence="4">
    <location>
        <position position="48"/>
    </location>
    <ligand>
        <name>Ca(2+)</name>
        <dbReference type="ChEBI" id="CHEBI:29108"/>
    </ligand>
</feature>
<dbReference type="Proteomes" id="UP000683360">
    <property type="component" value="Unassembled WGS sequence"/>
</dbReference>
<keyword evidence="3" id="KW-1015">Disulfide bond</keyword>
<dbReference type="InterPro" id="IPR001211">
    <property type="entry name" value="PLA2"/>
</dbReference>
<dbReference type="Gene3D" id="1.20.90.10">
    <property type="entry name" value="Phospholipase A2 domain"/>
    <property type="match status" value="2"/>
</dbReference>
<accession>A0A8S3UUH3</accession>
<evidence type="ECO:0000313" key="7">
    <source>
        <dbReference type="EMBL" id="CAG2249686.1"/>
    </source>
</evidence>
<dbReference type="OrthoDB" id="6065025at2759"/>
<keyword evidence="2 5" id="KW-0964">Secreted</keyword>
<dbReference type="InterPro" id="IPR036444">
    <property type="entry name" value="PLipase_A2_dom_sf"/>
</dbReference>
<proteinExistence type="inferred from homology"/>
<evidence type="ECO:0000259" key="6">
    <source>
        <dbReference type="SMART" id="SM00085"/>
    </source>
</evidence>
<evidence type="ECO:0000256" key="4">
    <source>
        <dbReference type="PIRSR" id="PIRSR601211-2"/>
    </source>
</evidence>
<dbReference type="GO" id="GO:0050482">
    <property type="term" value="P:arachidonate secretion"/>
    <property type="evidence" value="ECO:0007669"/>
    <property type="project" value="InterPro"/>
</dbReference>
<comment type="subcellular location">
    <subcellularLocation>
        <location evidence="1 5">Secreted</location>
    </subcellularLocation>
</comment>
<dbReference type="GO" id="GO:0005576">
    <property type="term" value="C:extracellular region"/>
    <property type="evidence" value="ECO:0007669"/>
    <property type="project" value="UniProtKB-SubCell"/>
</dbReference>
<sequence length="256" mass="29138">MTVQVVLFVVILGLAEGLRVKRDLFQLAEMIVDATGRDPLNFNGYGCYCGWGGSGTLWIKMIVHITIRVNPSTKMQAFIQLLVNNRTFQTAHQNGITTHGKIQDKTVDCLDQTQKVKSKSSAILFKRNENCPRRICDCDKALVECLYKNQYHNENYKLDKGLKCKSADKKGITFCDNLITIQQNDGKSCSVSDWMDELFIPQFEFCGLNNIVFRGTVQNSYLTQDGKKMYDIRINEVFKTVKEHAVVVFRKGLSKL</sequence>
<keyword evidence="4 5" id="KW-0106">Calcium</keyword>
<feature type="domain" description="Phospholipase A2-like central" evidence="6">
    <location>
        <begin position="23"/>
        <end position="165"/>
    </location>
</feature>
<gene>
    <name evidence="7" type="ORF">MEDL_61435</name>
</gene>
<organism evidence="7 8">
    <name type="scientific">Mytilus edulis</name>
    <name type="common">Blue mussel</name>
    <dbReference type="NCBI Taxonomy" id="6550"/>
    <lineage>
        <taxon>Eukaryota</taxon>
        <taxon>Metazoa</taxon>
        <taxon>Spiralia</taxon>
        <taxon>Lophotrochozoa</taxon>
        <taxon>Mollusca</taxon>
        <taxon>Bivalvia</taxon>
        <taxon>Autobranchia</taxon>
        <taxon>Pteriomorphia</taxon>
        <taxon>Mytilida</taxon>
        <taxon>Mytiloidea</taxon>
        <taxon>Mytilidae</taxon>
        <taxon>Mytilinae</taxon>
        <taxon>Mytilus</taxon>
    </lineage>
</organism>
<feature type="binding site" evidence="4">
    <location>
        <position position="52"/>
    </location>
    <ligand>
        <name>Ca(2+)</name>
        <dbReference type="ChEBI" id="CHEBI:29108"/>
    </ligand>
</feature>
<keyword evidence="5" id="KW-0443">Lipid metabolism</keyword>
<keyword evidence="8" id="KW-1185">Reference proteome</keyword>
<keyword evidence="4" id="KW-0479">Metal-binding</keyword>
<dbReference type="SUPFAM" id="SSF48619">
    <property type="entry name" value="Phospholipase A2, PLA2"/>
    <property type="match status" value="2"/>
</dbReference>
<comment type="caution">
    <text evidence="7">The sequence shown here is derived from an EMBL/GenBank/DDBJ whole genome shotgun (WGS) entry which is preliminary data.</text>
</comment>
<feature type="chain" id="PRO_5035969649" description="Phospholipase A2" evidence="5">
    <location>
        <begin position="18"/>
        <end position="256"/>
    </location>
</feature>
<protein>
    <recommendedName>
        <fullName evidence="5">Phospholipase A2</fullName>
        <ecNumber evidence="5">3.1.1.4</ecNumber>
    </recommendedName>
</protein>
<dbReference type="GO" id="GO:0005509">
    <property type="term" value="F:calcium ion binding"/>
    <property type="evidence" value="ECO:0007669"/>
    <property type="project" value="InterPro"/>
</dbReference>
<dbReference type="GO" id="GO:0047498">
    <property type="term" value="F:calcium-dependent phospholipase A2 activity"/>
    <property type="evidence" value="ECO:0007669"/>
    <property type="project" value="TreeGrafter"/>
</dbReference>
<evidence type="ECO:0000256" key="2">
    <source>
        <dbReference type="ARBA" id="ARBA00022525"/>
    </source>
</evidence>
<dbReference type="PROSITE" id="PS00119">
    <property type="entry name" value="PA2_ASP"/>
    <property type="match status" value="1"/>
</dbReference>
<feature type="signal peptide" evidence="5">
    <location>
        <begin position="1"/>
        <end position="17"/>
    </location>
</feature>
<evidence type="ECO:0000313" key="8">
    <source>
        <dbReference type="Proteomes" id="UP000683360"/>
    </source>
</evidence>
<dbReference type="PRINTS" id="PR00389">
    <property type="entry name" value="PHPHLIPASEA2"/>
</dbReference>
<comment type="catalytic activity">
    <reaction evidence="5">
        <text>a 1,2-diacyl-sn-glycero-3-phosphocholine + H2O = a 1-acyl-sn-glycero-3-phosphocholine + a fatty acid + H(+)</text>
        <dbReference type="Rhea" id="RHEA:15801"/>
        <dbReference type="ChEBI" id="CHEBI:15377"/>
        <dbReference type="ChEBI" id="CHEBI:15378"/>
        <dbReference type="ChEBI" id="CHEBI:28868"/>
        <dbReference type="ChEBI" id="CHEBI:57643"/>
        <dbReference type="ChEBI" id="CHEBI:58168"/>
        <dbReference type="EC" id="3.1.1.4"/>
    </reaction>
</comment>
<dbReference type="AlphaFoldDB" id="A0A8S3UUH3"/>
<dbReference type="InterPro" id="IPR033112">
    <property type="entry name" value="PLA2_Asp_AS"/>
</dbReference>
<comment type="similarity">
    <text evidence="5">Belongs to the phospholipase A2 family.</text>
</comment>
<dbReference type="EC" id="3.1.1.4" evidence="5"/>
<dbReference type="PANTHER" id="PTHR11716:SF100">
    <property type="entry name" value="PHOSPHOLIPASE A2"/>
    <property type="match status" value="1"/>
</dbReference>
<comment type="cofactor">
    <cofactor evidence="4">
        <name>Ca(2+)</name>
        <dbReference type="ChEBI" id="CHEBI:29108"/>
    </cofactor>
    <text evidence="4">Binds 1 Ca(2+) ion per subunit.</text>
</comment>
<dbReference type="InterPro" id="IPR016090">
    <property type="entry name" value="PLA2-like_dom"/>
</dbReference>
<dbReference type="GO" id="GO:0016042">
    <property type="term" value="P:lipid catabolic process"/>
    <property type="evidence" value="ECO:0007669"/>
    <property type="project" value="InterPro"/>
</dbReference>